<dbReference type="InParanoid" id="A0A165HR33"/>
<dbReference type="RefSeq" id="XP_040769718.1">
    <property type="nucleotide sequence ID" value="XM_040907743.1"/>
</dbReference>
<proteinExistence type="predicted"/>
<gene>
    <name evidence="2" type="ORF">LAESUDRAFT_720047</name>
</gene>
<dbReference type="Proteomes" id="UP000076871">
    <property type="component" value="Unassembled WGS sequence"/>
</dbReference>
<evidence type="ECO:0000313" key="2">
    <source>
        <dbReference type="EMBL" id="KZT12070.1"/>
    </source>
</evidence>
<feature type="compositionally biased region" description="Basic residues" evidence="1">
    <location>
        <begin position="720"/>
        <end position="730"/>
    </location>
</feature>
<sequence length="860" mass="98280">MDRLCDEVIQIILNELGDPASFSQISQRYHRFTRDPYVRSSYFLSRYGRIQALYWALGKGKLMNEQVIDIMLSSGAHLSRYLVQCAIHHYFRSQVPFIKAPWVRTMSLSVFTHFMIAAARIFGDIPVAKGEDDGSIFTLIVDSVRFPTSARPWKWENLKAVVEKYKFIPFCHQDPMMVQFPLVLAIEPRLLPYARANGFHMDRKYRNFIFRKMFEKQPVQFDGLVDEIVQNVLELSRLDPHMFLTRTVAAEVCMEAHTNEPGYAALRKLDNEGSLRFKLTSVVEALSKLFVNTRSVASTNTFQVLRRLQRDYPSHDPTVRLVLLCTIFFPDSISLPQSLHATSETSPALKVYVSTCHSRVDSMGLDPVTRSDLFELLINKFTPDSFVGVLEFGRVVVGLNKAEMDTLVEEVAFTCLEIGCKGKMLRRLVATYPNLKDDIAAYVLRTFRLNMEDLPPSEDEKACSAFEARLCRDFIAFRRPGSPPVVDEPNRGAAMAAAHDLQEHGTGGQVDEHEEISDDEEVFMISAEQPTACDEDLGYVGQDTLTVMIRKDESSLSRRRRFYEMITTYSDSVGKLTYPADYVQVGRWITGQYGPRSAVTAVFMLHAVLNENAFVLQPSLYTEQFGSSVRVPVTLKHFKMLARLGRTPNSSLFDDIEAGTEFYFSEEDYLSQEEYTVVVPSGGKSRSCRVRVKSEYSNKMEDTSDPWSASPDPSTSKARSNGRGKKRPRRSVALVKTYAIPDSDDEEITEGKLDEQVKKRRSETNLQRWIKHLAVLLREEQKKHKEKKRRTQAAAEPGAKVRVFKSDFFKSLSTNLGRLRIVDREKRRQLYGADVLSEDYSEGEEDEYHLRTSKRRRVSQ</sequence>
<feature type="compositionally biased region" description="Basic residues" evidence="1">
    <location>
        <begin position="851"/>
        <end position="860"/>
    </location>
</feature>
<name>A0A165HR33_9APHY</name>
<dbReference type="OrthoDB" id="270318at2759"/>
<feature type="region of interest" description="Disordered" evidence="1">
    <location>
        <begin position="697"/>
        <end position="732"/>
    </location>
</feature>
<evidence type="ECO:0000313" key="3">
    <source>
        <dbReference type="Proteomes" id="UP000076871"/>
    </source>
</evidence>
<evidence type="ECO:0000256" key="1">
    <source>
        <dbReference type="SAM" id="MobiDB-lite"/>
    </source>
</evidence>
<protein>
    <submittedName>
        <fullName evidence="2">Uncharacterized protein</fullName>
    </submittedName>
</protein>
<reference evidence="2 3" key="1">
    <citation type="journal article" date="2016" name="Mol. Biol. Evol.">
        <title>Comparative Genomics of Early-Diverging Mushroom-Forming Fungi Provides Insights into the Origins of Lignocellulose Decay Capabilities.</title>
        <authorList>
            <person name="Nagy L.G."/>
            <person name="Riley R."/>
            <person name="Tritt A."/>
            <person name="Adam C."/>
            <person name="Daum C."/>
            <person name="Floudas D."/>
            <person name="Sun H."/>
            <person name="Yadav J.S."/>
            <person name="Pangilinan J."/>
            <person name="Larsson K.H."/>
            <person name="Matsuura K."/>
            <person name="Barry K."/>
            <person name="Labutti K."/>
            <person name="Kuo R."/>
            <person name="Ohm R.A."/>
            <person name="Bhattacharya S.S."/>
            <person name="Shirouzu T."/>
            <person name="Yoshinaga Y."/>
            <person name="Martin F.M."/>
            <person name="Grigoriev I.V."/>
            <person name="Hibbett D.S."/>
        </authorList>
    </citation>
    <scope>NUCLEOTIDE SEQUENCE [LARGE SCALE GENOMIC DNA]</scope>
    <source>
        <strain evidence="2 3">93-53</strain>
    </source>
</reference>
<dbReference type="EMBL" id="KV427606">
    <property type="protein sequence ID" value="KZT12070.1"/>
    <property type="molecule type" value="Genomic_DNA"/>
</dbReference>
<feature type="region of interest" description="Disordered" evidence="1">
    <location>
        <begin position="839"/>
        <end position="860"/>
    </location>
</feature>
<feature type="compositionally biased region" description="Polar residues" evidence="1">
    <location>
        <begin position="705"/>
        <end position="719"/>
    </location>
</feature>
<dbReference type="GeneID" id="63824772"/>
<dbReference type="AlphaFoldDB" id="A0A165HR33"/>
<accession>A0A165HR33</accession>
<keyword evidence="3" id="KW-1185">Reference proteome</keyword>
<dbReference type="STRING" id="1314785.A0A165HR33"/>
<organism evidence="2 3">
    <name type="scientific">Laetiporus sulphureus 93-53</name>
    <dbReference type="NCBI Taxonomy" id="1314785"/>
    <lineage>
        <taxon>Eukaryota</taxon>
        <taxon>Fungi</taxon>
        <taxon>Dikarya</taxon>
        <taxon>Basidiomycota</taxon>
        <taxon>Agaricomycotina</taxon>
        <taxon>Agaricomycetes</taxon>
        <taxon>Polyporales</taxon>
        <taxon>Laetiporus</taxon>
    </lineage>
</organism>